<name>A0ACC5NUH8_9BACT</name>
<reference evidence="1" key="1">
    <citation type="submission" date="2020-08" db="EMBL/GenBank/DDBJ databases">
        <title>Genomic Encyclopedia of Type Strains, Phase IV (KMG-V): Genome sequencing to study the core and pangenomes of soil and plant-associated prokaryotes.</title>
        <authorList>
            <person name="Whitman W."/>
        </authorList>
    </citation>
    <scope>NUCLEOTIDE SEQUENCE</scope>
    <source>
        <strain evidence="1">M8UP15</strain>
    </source>
</reference>
<protein>
    <submittedName>
        <fullName evidence="1">Integrase</fullName>
    </submittedName>
</protein>
<dbReference type="Proteomes" id="UP000569005">
    <property type="component" value="Unassembled WGS sequence"/>
</dbReference>
<sequence>MSLFRPKDSCYWWYSFYFDGERYRKSTKKTKKTAAGVVEASLLARLQQGDAIELGRKKPPVLRDFAVRFLEWVENTQQLTPNGKKYYRYGWRLLRLSRLAGMRVDHISQDVPESIVFVRPLLNRKKKDREGRYEETKETVTCTGHYTNQALRTLKRMQNKAVEWKLLREVPKFRLSKAPGRDRMIDERAEDELEQAYLDPVKHRRIRRLRQQAWLVVVILQDSGMRPDEVFPMRIENMYWDQNRIWVPEGKTDNATRFVPMSDRMKTMLRAWCGSRKEGWVFPSSRSKSGHLTTIAKGFQAARGRAGLDKKLVPYSARHTYGTYTMEKSGNAFAVSKSMGHADLKSMEPYQHQELEPLRVAINQRNRRKKFGQVFGQVLENAS</sequence>
<keyword evidence="2" id="KW-1185">Reference proteome</keyword>
<evidence type="ECO:0000313" key="1">
    <source>
        <dbReference type="EMBL" id="MBB5338200.1"/>
    </source>
</evidence>
<dbReference type="EMBL" id="JACHEA010000001">
    <property type="protein sequence ID" value="MBB5338200.1"/>
    <property type="molecule type" value="Genomic_DNA"/>
</dbReference>
<proteinExistence type="predicted"/>
<gene>
    <name evidence="1" type="ORF">HDF13_000533</name>
</gene>
<organism evidence="1 2">
    <name type="scientific">Tunturiibacter gelidiferens</name>
    <dbReference type="NCBI Taxonomy" id="3069689"/>
    <lineage>
        <taxon>Bacteria</taxon>
        <taxon>Pseudomonadati</taxon>
        <taxon>Acidobacteriota</taxon>
        <taxon>Terriglobia</taxon>
        <taxon>Terriglobales</taxon>
        <taxon>Acidobacteriaceae</taxon>
        <taxon>Tunturiibacter</taxon>
    </lineage>
</organism>
<evidence type="ECO:0000313" key="2">
    <source>
        <dbReference type="Proteomes" id="UP000569005"/>
    </source>
</evidence>
<accession>A0ACC5NUH8</accession>
<comment type="caution">
    <text evidence="1">The sequence shown here is derived from an EMBL/GenBank/DDBJ whole genome shotgun (WGS) entry which is preliminary data.</text>
</comment>